<dbReference type="SUPFAM" id="SSF53098">
    <property type="entry name" value="Ribonuclease H-like"/>
    <property type="match status" value="1"/>
</dbReference>
<sequence length="591" mass="63628">MDGQPLALPEDPAVVLGEESLAALRAPAVRRLLALRAERRLSREHVRLAGECLGVSERTVWRWLAEASRSPRAAISPGERSGDRFEVTREIRVLLAYWHGNASAVHRQLVARAETGGRDGQPTTVPEPAASPAGAPPAAVPLLDPVPSLSTFLRAVRRDLTAGERAGLAAGPDAARAHDVFGKRAASWRNHVWETDHVQAPLLVDADGDLVRPWVTWFIDTATKVITGTAVTPGVPSRASVLVALRAAVLREDPYGPAGGTPEQVRVDRGKDFLSTTVTAAFGTMGVTVKDLPAYSPHLKGTVENLNRSVDRMLFAALPGYTLTPAKPRSGRRNKGAGRKPETSGAMSFQDFTAEVLAWTHWWNTEHQPQALAGRTPLEAWQADPTPVTDVPAADLWTFTLEDDGRPRKLTSHGVRWRGRTYIAPWMTGQAGRTVTVRYMPHHDHEIDICDASGRYLGPAHLADAATPEQLEALRTARAERARRLRAEVKAAETLRRQRFAPATTAGPAQRLGALTSAQAGRELAAVEHTDASKLALPDLIPPAAPPADWRTPPSLATRTVPGQPAPVPAEPVSDVPPDLTAQNAEDGDAS</sequence>
<comment type="caution">
    <text evidence="3">The sequence shown here is derived from an EMBL/GenBank/DDBJ whole genome shotgun (WGS) entry which is preliminary data.</text>
</comment>
<evidence type="ECO:0000259" key="2">
    <source>
        <dbReference type="PROSITE" id="PS50994"/>
    </source>
</evidence>
<dbReference type="EMBL" id="JAVRFE010000072">
    <property type="protein sequence ID" value="MDT0460697.1"/>
    <property type="molecule type" value="Genomic_DNA"/>
</dbReference>
<feature type="compositionally biased region" description="Basic residues" evidence="1">
    <location>
        <begin position="329"/>
        <end position="338"/>
    </location>
</feature>
<dbReference type="Pfam" id="PF09299">
    <property type="entry name" value="Mu-transpos_C"/>
    <property type="match status" value="1"/>
</dbReference>
<reference evidence="3" key="1">
    <citation type="submission" date="2024-05" db="EMBL/GenBank/DDBJ databases">
        <title>30 novel species of actinomycetes from the DSMZ collection.</title>
        <authorList>
            <person name="Nouioui I."/>
        </authorList>
    </citation>
    <scope>NUCLEOTIDE SEQUENCE</scope>
    <source>
        <strain evidence="3">DSM 41527</strain>
    </source>
</reference>
<evidence type="ECO:0000313" key="3">
    <source>
        <dbReference type="EMBL" id="MDT0460697.1"/>
    </source>
</evidence>
<dbReference type="InterPro" id="IPR012337">
    <property type="entry name" value="RNaseH-like_sf"/>
</dbReference>
<protein>
    <submittedName>
        <fullName evidence="3">Mu transposase C-terminal domain-containing protein</fullName>
    </submittedName>
</protein>
<dbReference type="InterPro" id="IPR001584">
    <property type="entry name" value="Integrase_cat-core"/>
</dbReference>
<dbReference type="InterPro" id="IPR036397">
    <property type="entry name" value="RNaseH_sf"/>
</dbReference>
<feature type="region of interest" description="Disordered" evidence="1">
    <location>
        <begin position="325"/>
        <end position="345"/>
    </location>
</feature>
<dbReference type="Gene3D" id="2.30.30.130">
    <property type="entry name" value="Transposase, Mu, C-terminal"/>
    <property type="match status" value="1"/>
</dbReference>
<organism evidence="3 4">
    <name type="scientific">Streptomyces mooreae</name>
    <dbReference type="NCBI Taxonomy" id="3075523"/>
    <lineage>
        <taxon>Bacteria</taxon>
        <taxon>Bacillati</taxon>
        <taxon>Actinomycetota</taxon>
        <taxon>Actinomycetes</taxon>
        <taxon>Kitasatosporales</taxon>
        <taxon>Streptomycetaceae</taxon>
        <taxon>Streptomyces</taxon>
    </lineage>
</organism>
<proteinExistence type="predicted"/>
<dbReference type="Gene3D" id="3.30.420.10">
    <property type="entry name" value="Ribonuclease H-like superfamily/Ribonuclease H"/>
    <property type="match status" value="1"/>
</dbReference>
<gene>
    <name evidence="3" type="ORF">RM550_34080</name>
</gene>
<feature type="region of interest" description="Disordered" evidence="1">
    <location>
        <begin position="538"/>
        <end position="591"/>
    </location>
</feature>
<name>A0ABU2TIG5_9ACTN</name>
<keyword evidence="4" id="KW-1185">Reference proteome</keyword>
<dbReference type="Proteomes" id="UP001180551">
    <property type="component" value="Unassembled WGS sequence"/>
</dbReference>
<dbReference type="InterPro" id="IPR015378">
    <property type="entry name" value="Transposase-like_Mu_C"/>
</dbReference>
<dbReference type="InterPro" id="IPR009004">
    <property type="entry name" value="Transposase_Mu_C"/>
</dbReference>
<dbReference type="PROSITE" id="PS50994">
    <property type="entry name" value="INTEGRASE"/>
    <property type="match status" value="1"/>
</dbReference>
<accession>A0ABU2TIG5</accession>
<feature type="domain" description="Integrase catalytic" evidence="2">
    <location>
        <begin position="168"/>
        <end position="385"/>
    </location>
</feature>
<evidence type="ECO:0000313" key="4">
    <source>
        <dbReference type="Proteomes" id="UP001180551"/>
    </source>
</evidence>
<feature type="region of interest" description="Disordered" evidence="1">
    <location>
        <begin position="115"/>
        <end position="140"/>
    </location>
</feature>
<evidence type="ECO:0000256" key="1">
    <source>
        <dbReference type="SAM" id="MobiDB-lite"/>
    </source>
</evidence>